<name>A0ACB9FDV5_ARCLA</name>
<sequence length="140" mass="16034">MRYWSSSFIEVNNANGNLVNATLEIVETEYVDNYFKSLRCHLSNSDVEPTLDLDILRYNSTLSYLRLGSDGNLRLYSYRQNTRGNAWNLLFTLLDRGCVGFPTLEGVFAWNDDYVAKLPGCEARRVVFVITSSKGWTISR</sequence>
<comment type="caution">
    <text evidence="1">The sequence shown here is derived from an EMBL/GenBank/DDBJ whole genome shotgun (WGS) entry which is preliminary data.</text>
</comment>
<gene>
    <name evidence="1" type="ORF">L6452_00438</name>
</gene>
<dbReference type="Proteomes" id="UP001055879">
    <property type="component" value="Linkage Group LG01"/>
</dbReference>
<protein>
    <submittedName>
        <fullName evidence="1">Uncharacterized protein</fullName>
    </submittedName>
</protein>
<accession>A0ACB9FDV5</accession>
<proteinExistence type="predicted"/>
<keyword evidence="2" id="KW-1185">Reference proteome</keyword>
<organism evidence="1 2">
    <name type="scientific">Arctium lappa</name>
    <name type="common">Greater burdock</name>
    <name type="synonym">Lappa major</name>
    <dbReference type="NCBI Taxonomy" id="4217"/>
    <lineage>
        <taxon>Eukaryota</taxon>
        <taxon>Viridiplantae</taxon>
        <taxon>Streptophyta</taxon>
        <taxon>Embryophyta</taxon>
        <taxon>Tracheophyta</taxon>
        <taxon>Spermatophyta</taxon>
        <taxon>Magnoliopsida</taxon>
        <taxon>eudicotyledons</taxon>
        <taxon>Gunneridae</taxon>
        <taxon>Pentapetalae</taxon>
        <taxon>asterids</taxon>
        <taxon>campanulids</taxon>
        <taxon>Asterales</taxon>
        <taxon>Asteraceae</taxon>
        <taxon>Carduoideae</taxon>
        <taxon>Cardueae</taxon>
        <taxon>Arctiinae</taxon>
        <taxon>Arctium</taxon>
    </lineage>
</organism>
<evidence type="ECO:0000313" key="2">
    <source>
        <dbReference type="Proteomes" id="UP001055879"/>
    </source>
</evidence>
<dbReference type="EMBL" id="CM042047">
    <property type="protein sequence ID" value="KAI3769337.1"/>
    <property type="molecule type" value="Genomic_DNA"/>
</dbReference>
<reference evidence="1 2" key="2">
    <citation type="journal article" date="2022" name="Mol. Ecol. Resour.">
        <title>The genomes of chicory, endive, great burdock and yacon provide insights into Asteraceae paleo-polyploidization history and plant inulin production.</title>
        <authorList>
            <person name="Fan W."/>
            <person name="Wang S."/>
            <person name="Wang H."/>
            <person name="Wang A."/>
            <person name="Jiang F."/>
            <person name="Liu H."/>
            <person name="Zhao H."/>
            <person name="Xu D."/>
            <person name="Zhang Y."/>
        </authorList>
    </citation>
    <scope>NUCLEOTIDE SEQUENCE [LARGE SCALE GENOMIC DNA]</scope>
    <source>
        <strain evidence="2">cv. Niubang</strain>
    </source>
</reference>
<reference evidence="2" key="1">
    <citation type="journal article" date="2022" name="Mol. Ecol. Resour.">
        <title>The genomes of chicory, endive, great burdock and yacon provide insights into Asteraceae palaeo-polyploidization history and plant inulin production.</title>
        <authorList>
            <person name="Fan W."/>
            <person name="Wang S."/>
            <person name="Wang H."/>
            <person name="Wang A."/>
            <person name="Jiang F."/>
            <person name="Liu H."/>
            <person name="Zhao H."/>
            <person name="Xu D."/>
            <person name="Zhang Y."/>
        </authorList>
    </citation>
    <scope>NUCLEOTIDE SEQUENCE [LARGE SCALE GENOMIC DNA]</scope>
    <source>
        <strain evidence="2">cv. Niubang</strain>
    </source>
</reference>
<evidence type="ECO:0000313" key="1">
    <source>
        <dbReference type="EMBL" id="KAI3769337.1"/>
    </source>
</evidence>